<protein>
    <submittedName>
        <fullName evidence="5">Putative L-arabinose 1-dehydrogenase</fullName>
        <ecNumber evidence="5">1.1.1.46</ecNumber>
    </submittedName>
</protein>
<dbReference type="PANTHER" id="PTHR24321:SF8">
    <property type="entry name" value="ESTRADIOL 17-BETA-DEHYDROGENASE 8-RELATED"/>
    <property type="match status" value="1"/>
</dbReference>
<dbReference type="Proteomes" id="UP000268048">
    <property type="component" value="Chromosome"/>
</dbReference>
<dbReference type="PANTHER" id="PTHR24321">
    <property type="entry name" value="DEHYDROGENASES, SHORT CHAIN"/>
    <property type="match status" value="1"/>
</dbReference>
<dbReference type="EMBL" id="CP027753">
    <property type="protein sequence ID" value="AZE50665.1"/>
    <property type="molecule type" value="Genomic_DNA"/>
</dbReference>
<gene>
    <name evidence="5" type="ORF">C4K04_5014</name>
</gene>
<evidence type="ECO:0000256" key="1">
    <source>
        <dbReference type="ARBA" id="ARBA00006484"/>
    </source>
</evidence>
<dbReference type="AlphaFoldDB" id="A0A3G7TU68"/>
<dbReference type="Pfam" id="PF13561">
    <property type="entry name" value="adh_short_C2"/>
    <property type="match status" value="1"/>
</dbReference>
<dbReference type="InterPro" id="IPR036291">
    <property type="entry name" value="NAD(P)-bd_dom_sf"/>
</dbReference>
<comment type="similarity">
    <text evidence="1">Belongs to the short-chain dehydrogenases/reductases (SDR) family.</text>
</comment>
<dbReference type="FunFam" id="3.40.50.720:FF:000084">
    <property type="entry name" value="Short-chain dehydrogenase reductase"/>
    <property type="match status" value="1"/>
</dbReference>
<evidence type="ECO:0000313" key="6">
    <source>
        <dbReference type="Proteomes" id="UP000268048"/>
    </source>
</evidence>
<dbReference type="CDD" id="cd05233">
    <property type="entry name" value="SDR_c"/>
    <property type="match status" value="1"/>
</dbReference>
<dbReference type="PROSITE" id="PS00061">
    <property type="entry name" value="ADH_SHORT"/>
    <property type="match status" value="1"/>
</dbReference>
<accession>A0A3G7TU68</accession>
<name>A0A3G7TU68_9PSED</name>
<dbReference type="InterPro" id="IPR057326">
    <property type="entry name" value="KR_dom"/>
</dbReference>
<dbReference type="PRINTS" id="PR00080">
    <property type="entry name" value="SDRFAMILY"/>
</dbReference>
<evidence type="ECO:0000313" key="5">
    <source>
        <dbReference type="EMBL" id="AZE50665.1"/>
    </source>
</evidence>
<dbReference type="InterPro" id="IPR020904">
    <property type="entry name" value="Sc_DH/Rdtase_CS"/>
</dbReference>
<dbReference type="GO" id="GO:0050022">
    <property type="term" value="F:L-arabinose 1-dehydrogenase (NAD+) activity"/>
    <property type="evidence" value="ECO:0007669"/>
    <property type="project" value="UniProtKB-EC"/>
</dbReference>
<reference evidence="5 6" key="1">
    <citation type="submission" date="2018-03" db="EMBL/GenBank/DDBJ databases">
        <title>Diversity of phytobeneficial traits revealed by whole-genome analysis of worldwide-isolated phenazine-producing Pseudomonas spp.</title>
        <authorList>
            <person name="Biessy A."/>
            <person name="Novinscak A."/>
            <person name="Blom J."/>
            <person name="Leger G."/>
            <person name="Thomashow L.S."/>
            <person name="Cazorla F.M."/>
            <person name="Josic D."/>
            <person name="Filion M."/>
        </authorList>
    </citation>
    <scope>NUCLEOTIDE SEQUENCE [LARGE SCALE GENOMIC DNA]</scope>
    <source>
        <strain evidence="5 6">B25</strain>
    </source>
</reference>
<dbReference type="InterPro" id="IPR002347">
    <property type="entry name" value="SDR_fam"/>
</dbReference>
<evidence type="ECO:0000256" key="3">
    <source>
        <dbReference type="ARBA" id="ARBA00023027"/>
    </source>
</evidence>
<sequence length="261" mass="27433">MMNNEKSAGMQAVYADLEGKTVLISGGASGIGEALVCAFAQQGARVAFVDMAQSQGEALAARLSAQGHRVAFAHCDITDEVAYQAAIGRFAQTLGPITVLVNNAANDVRHSLEEVDSSKFDKLISVNLKHAFFASQAVVPMMKAAGAGSVINLGSIGWMMASSGYPVYAASKAAAHGLTRALARELGPWRIRVNTLVPGWVMTEKQLAMWVDDAARELISCSQCLPGSVEPGHIAQMALFLASDASAMCSAQNFIVDGGWV</sequence>
<organism evidence="5 6">
    <name type="scientific">Pseudomonas chlororaphis</name>
    <dbReference type="NCBI Taxonomy" id="587753"/>
    <lineage>
        <taxon>Bacteria</taxon>
        <taxon>Pseudomonadati</taxon>
        <taxon>Pseudomonadota</taxon>
        <taxon>Gammaproteobacteria</taxon>
        <taxon>Pseudomonadales</taxon>
        <taxon>Pseudomonadaceae</taxon>
        <taxon>Pseudomonas</taxon>
    </lineage>
</organism>
<evidence type="ECO:0000256" key="2">
    <source>
        <dbReference type="ARBA" id="ARBA00023002"/>
    </source>
</evidence>
<dbReference type="Gene3D" id="3.40.50.720">
    <property type="entry name" value="NAD(P)-binding Rossmann-like Domain"/>
    <property type="match status" value="1"/>
</dbReference>
<dbReference type="SUPFAM" id="SSF51735">
    <property type="entry name" value="NAD(P)-binding Rossmann-fold domains"/>
    <property type="match status" value="1"/>
</dbReference>
<feature type="domain" description="Ketoreductase" evidence="4">
    <location>
        <begin position="20"/>
        <end position="203"/>
    </location>
</feature>
<evidence type="ECO:0000259" key="4">
    <source>
        <dbReference type="SMART" id="SM00822"/>
    </source>
</evidence>
<proteinExistence type="inferred from homology"/>
<dbReference type="EC" id="1.1.1.46" evidence="5"/>
<keyword evidence="3" id="KW-0520">NAD</keyword>
<dbReference type="PRINTS" id="PR00081">
    <property type="entry name" value="GDHRDH"/>
</dbReference>
<dbReference type="SMART" id="SM00822">
    <property type="entry name" value="PKS_KR"/>
    <property type="match status" value="1"/>
</dbReference>
<keyword evidence="2 5" id="KW-0560">Oxidoreductase</keyword>